<dbReference type="PANTHER" id="PTHR10954:SF18">
    <property type="entry name" value="RIBONUCLEASE HII"/>
    <property type="match status" value="1"/>
</dbReference>
<evidence type="ECO:0000256" key="4">
    <source>
        <dbReference type="ARBA" id="ARBA00004496"/>
    </source>
</evidence>
<evidence type="ECO:0000256" key="2">
    <source>
        <dbReference type="ARBA" id="ARBA00001946"/>
    </source>
</evidence>
<dbReference type="SUPFAM" id="SSF53098">
    <property type="entry name" value="Ribonuclease H-like"/>
    <property type="match status" value="1"/>
</dbReference>
<dbReference type="GO" id="GO:0003723">
    <property type="term" value="F:RNA binding"/>
    <property type="evidence" value="ECO:0007669"/>
    <property type="project" value="UniProtKB-UniRule"/>
</dbReference>
<dbReference type="InterPro" id="IPR024567">
    <property type="entry name" value="RNase_HII/HIII_dom"/>
</dbReference>
<evidence type="ECO:0000256" key="15">
    <source>
        <dbReference type="PROSITE-ProRule" id="PRU01319"/>
    </source>
</evidence>
<dbReference type="GO" id="GO:0006298">
    <property type="term" value="P:mismatch repair"/>
    <property type="evidence" value="ECO:0007669"/>
    <property type="project" value="TreeGrafter"/>
</dbReference>
<dbReference type="NCBIfam" id="NF000595">
    <property type="entry name" value="PRK00015.1-3"/>
    <property type="match status" value="1"/>
</dbReference>
<evidence type="ECO:0000256" key="14">
    <source>
        <dbReference type="HAMAP-Rule" id="MF_00052"/>
    </source>
</evidence>
<evidence type="ECO:0000256" key="7">
    <source>
        <dbReference type="ARBA" id="ARBA00019179"/>
    </source>
</evidence>
<dbReference type="InterPro" id="IPR012337">
    <property type="entry name" value="RNaseH-like_sf"/>
</dbReference>
<comment type="caution">
    <text evidence="19">The sequence shown here is derived from an EMBL/GenBank/DDBJ whole genome shotgun (WGS) entry which is preliminary data.</text>
</comment>
<dbReference type="InterPro" id="IPR022898">
    <property type="entry name" value="RNase_HII"/>
</dbReference>
<comment type="cofactor">
    <cofactor evidence="2">
        <name>Mg(2+)</name>
        <dbReference type="ChEBI" id="CHEBI:18420"/>
    </cofactor>
</comment>
<dbReference type="EC" id="3.1.26.4" evidence="6 14"/>
<dbReference type="Pfam" id="PF01351">
    <property type="entry name" value="RNase_HII"/>
    <property type="match status" value="1"/>
</dbReference>
<dbReference type="PANTHER" id="PTHR10954">
    <property type="entry name" value="RIBONUCLEASE H2 SUBUNIT A"/>
    <property type="match status" value="1"/>
</dbReference>
<proteinExistence type="inferred from homology"/>
<feature type="binding site" evidence="14 15">
    <location>
        <position position="37"/>
    </location>
    <ligand>
        <name>a divalent metal cation</name>
        <dbReference type="ChEBI" id="CHEBI:60240"/>
    </ligand>
</feature>
<keyword evidence="11 14" id="KW-0255">Endonuclease</keyword>
<dbReference type="Gene3D" id="3.30.420.10">
    <property type="entry name" value="Ribonuclease H-like superfamily/Ribonuclease H"/>
    <property type="match status" value="1"/>
</dbReference>
<keyword evidence="8 14" id="KW-0963">Cytoplasm</keyword>
<organism evidence="19 20">
    <name type="scientific">Candidatus Ornithomonoglobus intestinigallinarum</name>
    <dbReference type="NCBI Taxonomy" id="2840894"/>
    <lineage>
        <taxon>Bacteria</taxon>
        <taxon>Bacillati</taxon>
        <taxon>Bacillota</taxon>
        <taxon>Clostridia</taxon>
        <taxon>Candidatus Ornithomonoglobus</taxon>
    </lineage>
</organism>
<dbReference type="GO" id="GO:0043137">
    <property type="term" value="P:DNA replication, removal of RNA primer"/>
    <property type="evidence" value="ECO:0007669"/>
    <property type="project" value="TreeGrafter"/>
</dbReference>
<keyword evidence="9 14" id="KW-0540">Nuclease</keyword>
<evidence type="ECO:0000256" key="10">
    <source>
        <dbReference type="ARBA" id="ARBA00022723"/>
    </source>
</evidence>
<comment type="catalytic activity">
    <reaction evidence="1 14 15 16">
        <text>Endonucleolytic cleavage to 5'-phosphomonoester.</text>
        <dbReference type="EC" id="3.1.26.4"/>
    </reaction>
</comment>
<dbReference type="PROSITE" id="PS51975">
    <property type="entry name" value="RNASE_H_2"/>
    <property type="match status" value="1"/>
</dbReference>
<dbReference type="CDD" id="cd07182">
    <property type="entry name" value="RNase_HII_bacteria_HII_like"/>
    <property type="match status" value="1"/>
</dbReference>
<dbReference type="GO" id="GO:0005737">
    <property type="term" value="C:cytoplasm"/>
    <property type="evidence" value="ECO:0007669"/>
    <property type="project" value="UniProtKB-SubCell"/>
</dbReference>
<comment type="cofactor">
    <cofactor evidence="14 15">
        <name>Mn(2+)</name>
        <dbReference type="ChEBI" id="CHEBI:29035"/>
    </cofactor>
    <cofactor evidence="14 15">
        <name>Mg(2+)</name>
        <dbReference type="ChEBI" id="CHEBI:18420"/>
    </cofactor>
    <text evidence="14 15">Manganese or magnesium. Binds 1 divalent metal ion per monomer in the absence of substrate. May bind a second metal ion after substrate binding.</text>
</comment>
<reference evidence="19" key="2">
    <citation type="journal article" date="2021" name="PeerJ">
        <title>Extensive microbial diversity within the chicken gut microbiome revealed by metagenomics and culture.</title>
        <authorList>
            <person name="Gilroy R."/>
            <person name="Ravi A."/>
            <person name="Getino M."/>
            <person name="Pursley I."/>
            <person name="Horton D.L."/>
            <person name="Alikhan N.F."/>
            <person name="Baker D."/>
            <person name="Gharbi K."/>
            <person name="Hall N."/>
            <person name="Watson M."/>
            <person name="Adriaenssens E.M."/>
            <person name="Foster-Nyarko E."/>
            <person name="Jarju S."/>
            <person name="Secka A."/>
            <person name="Antonio M."/>
            <person name="Oren A."/>
            <person name="Chaudhuri R.R."/>
            <person name="La Ragione R."/>
            <person name="Hildebrand F."/>
            <person name="Pallen M.J."/>
        </authorList>
    </citation>
    <scope>NUCLEOTIDE SEQUENCE</scope>
    <source>
        <strain evidence="19">CHK181-108</strain>
    </source>
</reference>
<dbReference type="GO" id="GO:0030145">
    <property type="term" value="F:manganese ion binding"/>
    <property type="evidence" value="ECO:0007669"/>
    <property type="project" value="UniProtKB-UniRule"/>
</dbReference>
<keyword evidence="13 14" id="KW-0464">Manganese</keyword>
<sequence length="217" mass="23900">MAKKLTYEEETERLSAMHEPENEARREGFKIICGTDEAGRGPLAGPVCAAAVILPEGVLIRGLNDSKKLTPKRRDELFDEITKTALAYAVAFSDEKRIDEINILNASLEAMNKAVAALKIKPDFTLVDGNITRGLEFPCRAIVKGDSKSASIAAASVLAKVSRDRYMIKAAELYPEYGFEKHKGYGTKAHCEAILKYGPCPIHRRSFLTKLLGDNEL</sequence>
<dbReference type="Proteomes" id="UP000824165">
    <property type="component" value="Unassembled WGS sequence"/>
</dbReference>
<gene>
    <name evidence="14" type="primary">rnhB</name>
    <name evidence="19" type="ORF">IAA60_08425</name>
</gene>
<evidence type="ECO:0000256" key="9">
    <source>
        <dbReference type="ARBA" id="ARBA00022722"/>
    </source>
</evidence>
<feature type="binding site" evidence="14 15">
    <location>
        <position position="36"/>
    </location>
    <ligand>
        <name>a divalent metal cation</name>
        <dbReference type="ChEBI" id="CHEBI:60240"/>
    </ligand>
</feature>
<dbReference type="GO" id="GO:0004523">
    <property type="term" value="F:RNA-DNA hybrid ribonuclease activity"/>
    <property type="evidence" value="ECO:0007669"/>
    <property type="project" value="UniProtKB-UniRule"/>
</dbReference>
<feature type="region of interest" description="Disordered" evidence="17">
    <location>
        <begin position="1"/>
        <end position="22"/>
    </location>
</feature>
<feature type="compositionally biased region" description="Basic and acidic residues" evidence="17">
    <location>
        <begin position="12"/>
        <end position="22"/>
    </location>
</feature>
<evidence type="ECO:0000256" key="12">
    <source>
        <dbReference type="ARBA" id="ARBA00022801"/>
    </source>
</evidence>
<accession>A0A9D1KRR8</accession>
<evidence type="ECO:0000256" key="13">
    <source>
        <dbReference type="ARBA" id="ARBA00023211"/>
    </source>
</evidence>
<dbReference type="InterPro" id="IPR001352">
    <property type="entry name" value="RNase_HII/HIII"/>
</dbReference>
<keyword evidence="12 14" id="KW-0378">Hydrolase</keyword>
<feature type="binding site" evidence="14 15">
    <location>
        <position position="128"/>
    </location>
    <ligand>
        <name>a divalent metal cation</name>
        <dbReference type="ChEBI" id="CHEBI:60240"/>
    </ligand>
</feature>
<comment type="subcellular location">
    <subcellularLocation>
        <location evidence="4 14">Cytoplasm</location>
    </subcellularLocation>
</comment>
<evidence type="ECO:0000259" key="18">
    <source>
        <dbReference type="PROSITE" id="PS51975"/>
    </source>
</evidence>
<comment type="function">
    <text evidence="3 14 16">Endonuclease that specifically degrades the RNA of RNA-DNA hybrids.</text>
</comment>
<evidence type="ECO:0000256" key="8">
    <source>
        <dbReference type="ARBA" id="ARBA00022490"/>
    </source>
</evidence>
<dbReference type="NCBIfam" id="NF000594">
    <property type="entry name" value="PRK00015.1-1"/>
    <property type="match status" value="1"/>
</dbReference>
<evidence type="ECO:0000256" key="16">
    <source>
        <dbReference type="RuleBase" id="RU003515"/>
    </source>
</evidence>
<dbReference type="InterPro" id="IPR036397">
    <property type="entry name" value="RNaseH_sf"/>
</dbReference>
<evidence type="ECO:0000256" key="17">
    <source>
        <dbReference type="SAM" id="MobiDB-lite"/>
    </source>
</evidence>
<dbReference type="FunFam" id="3.30.420.10:FF:000006">
    <property type="entry name" value="Ribonuclease HII"/>
    <property type="match status" value="1"/>
</dbReference>
<evidence type="ECO:0000313" key="19">
    <source>
        <dbReference type="EMBL" id="HIT85907.1"/>
    </source>
</evidence>
<reference evidence="19" key="1">
    <citation type="submission" date="2020-10" db="EMBL/GenBank/DDBJ databases">
        <authorList>
            <person name="Gilroy R."/>
        </authorList>
    </citation>
    <scope>NUCLEOTIDE SEQUENCE</scope>
    <source>
        <strain evidence="19">CHK181-108</strain>
    </source>
</reference>
<dbReference type="AlphaFoldDB" id="A0A9D1KRR8"/>
<dbReference type="HAMAP" id="MF_00052_B">
    <property type="entry name" value="RNase_HII_B"/>
    <property type="match status" value="1"/>
</dbReference>
<dbReference type="GO" id="GO:0032299">
    <property type="term" value="C:ribonuclease H2 complex"/>
    <property type="evidence" value="ECO:0007669"/>
    <property type="project" value="TreeGrafter"/>
</dbReference>
<keyword evidence="10 14" id="KW-0479">Metal-binding</keyword>
<evidence type="ECO:0000256" key="1">
    <source>
        <dbReference type="ARBA" id="ARBA00000077"/>
    </source>
</evidence>
<name>A0A9D1KRR8_9FIRM</name>
<evidence type="ECO:0000256" key="11">
    <source>
        <dbReference type="ARBA" id="ARBA00022759"/>
    </source>
</evidence>
<evidence type="ECO:0000256" key="3">
    <source>
        <dbReference type="ARBA" id="ARBA00004065"/>
    </source>
</evidence>
<evidence type="ECO:0000256" key="5">
    <source>
        <dbReference type="ARBA" id="ARBA00007383"/>
    </source>
</evidence>
<feature type="domain" description="RNase H type-2" evidence="18">
    <location>
        <begin position="30"/>
        <end position="217"/>
    </location>
</feature>
<evidence type="ECO:0000313" key="20">
    <source>
        <dbReference type="Proteomes" id="UP000824165"/>
    </source>
</evidence>
<evidence type="ECO:0000256" key="6">
    <source>
        <dbReference type="ARBA" id="ARBA00012180"/>
    </source>
</evidence>
<dbReference type="EMBL" id="DVLU01000088">
    <property type="protein sequence ID" value="HIT85907.1"/>
    <property type="molecule type" value="Genomic_DNA"/>
</dbReference>
<comment type="similarity">
    <text evidence="5 14 16">Belongs to the RNase HII family.</text>
</comment>
<protein>
    <recommendedName>
        <fullName evidence="7 14">Ribonuclease HII</fullName>
        <shortName evidence="14">RNase HII</shortName>
        <ecNumber evidence="6 14">3.1.26.4</ecNumber>
    </recommendedName>
</protein>